<comment type="caution">
    <text evidence="2">The sequence shown here is derived from an EMBL/GenBank/DDBJ whole genome shotgun (WGS) entry which is preliminary data.</text>
</comment>
<proteinExistence type="predicted"/>
<name>A0ABS5VZA2_9BACT</name>
<sequence>MKTLRTQLSKPVELIEWSEDSLGTMLWKYPAEQSQIKYGAKLTVRESQYAFIVAEDNVADVFKPGLYSLTVENMPRLAILNKWDKEFHGTITADIYFFKTKFFLDQKWKLRKPLMVKDDEFGLVRINLSGLVDIRIVDTEQLLSQLNDNKKEFTVTEACSIVEGIILSKFPSVITNKKFSVIKPTPYDEELWGLAQEEVNNELEKFGLEAANLKFKATALGSEN</sequence>
<gene>
    <name evidence="2" type="ORF">KK060_18870</name>
</gene>
<dbReference type="PANTHER" id="PTHR37826:SF2">
    <property type="entry name" value="ZINC-RIBBON DOMAIN-CONTAINING PROTEIN"/>
    <property type="match status" value="1"/>
</dbReference>
<dbReference type="PANTHER" id="PTHR37826">
    <property type="entry name" value="FLOTILLIN BAND_7_5 DOMAIN PROTEIN"/>
    <property type="match status" value="1"/>
</dbReference>
<dbReference type="EMBL" id="JAHESD010000053">
    <property type="protein sequence ID" value="MBT1705361.1"/>
    <property type="molecule type" value="Genomic_DNA"/>
</dbReference>
<dbReference type="Proteomes" id="UP000772618">
    <property type="component" value="Unassembled WGS sequence"/>
</dbReference>
<feature type="domain" description="SPFH" evidence="1">
    <location>
        <begin position="27"/>
        <end position="220"/>
    </location>
</feature>
<dbReference type="CDD" id="cd03408">
    <property type="entry name" value="SPFH_like_u1"/>
    <property type="match status" value="1"/>
</dbReference>
<reference evidence="2 3" key="1">
    <citation type="submission" date="2021-05" db="EMBL/GenBank/DDBJ databases">
        <title>A Polyphasic approach of four new species of the genus Ohtaekwangia: Ohtaekwangia histidinii sp. nov., Ohtaekwangia cretensis sp. nov., Ohtaekwangia indiensis sp. nov., Ohtaekwangia reichenbachii sp. nov. from diverse environment.</title>
        <authorList>
            <person name="Octaviana S."/>
        </authorList>
    </citation>
    <scope>NUCLEOTIDE SEQUENCE [LARGE SCALE GENOMIC DNA]</scope>
    <source>
        <strain evidence="2 3">PWU20</strain>
    </source>
</reference>
<accession>A0ABS5VZA2</accession>
<evidence type="ECO:0000313" key="3">
    <source>
        <dbReference type="Proteomes" id="UP000772618"/>
    </source>
</evidence>
<protein>
    <submittedName>
        <fullName evidence="2">SPFH domain-containing protein</fullName>
    </submittedName>
</protein>
<dbReference type="RefSeq" id="WP_254155311.1">
    <property type="nucleotide sequence ID" value="NZ_JAHESD010000053.1"/>
</dbReference>
<evidence type="ECO:0000313" key="2">
    <source>
        <dbReference type="EMBL" id="MBT1705361.1"/>
    </source>
</evidence>
<dbReference type="InterPro" id="IPR033880">
    <property type="entry name" value="SPFH_YdjI"/>
</dbReference>
<evidence type="ECO:0000259" key="1">
    <source>
        <dbReference type="Pfam" id="PF13421"/>
    </source>
</evidence>
<keyword evidence="3" id="KW-1185">Reference proteome</keyword>
<dbReference type="Pfam" id="PF13421">
    <property type="entry name" value="Band_7_1"/>
    <property type="match status" value="1"/>
</dbReference>
<organism evidence="2 3">
    <name type="scientific">Chryseosolibacter indicus</name>
    <dbReference type="NCBI Taxonomy" id="2782351"/>
    <lineage>
        <taxon>Bacteria</taxon>
        <taxon>Pseudomonadati</taxon>
        <taxon>Bacteroidota</taxon>
        <taxon>Cytophagia</taxon>
        <taxon>Cytophagales</taxon>
        <taxon>Chryseotaleaceae</taxon>
        <taxon>Chryseosolibacter</taxon>
    </lineage>
</organism>